<evidence type="ECO:0008006" key="3">
    <source>
        <dbReference type="Google" id="ProtNLM"/>
    </source>
</evidence>
<gene>
    <name evidence="1" type="ORF">AsFPU1_3002</name>
</gene>
<dbReference type="EMBL" id="BDQK01000013">
    <property type="protein sequence ID" value="GBF81584.1"/>
    <property type="molecule type" value="Genomic_DNA"/>
</dbReference>
<sequence>MIESQELERQKNTKILYEQDLQLWINHTINQLEERQFDQLDIEHLIEELRDLGKSDKTSLISNLKILIAHLLKLKVQFDAPETMQNSWYNSIDEHRERIIDSLNDNPSFKTFLPEAIKKAYPNARKLAIKEGKRAKKGIRIPQENEYIMSCPFTIEQLLDENFYS</sequence>
<protein>
    <recommendedName>
        <fullName evidence="3">DUF29 domain-containing protein</fullName>
    </recommendedName>
</protein>
<dbReference type="OrthoDB" id="5769308at2"/>
<evidence type="ECO:0000313" key="2">
    <source>
        <dbReference type="Proteomes" id="UP000287247"/>
    </source>
</evidence>
<accession>A0A401IK35</accession>
<dbReference type="AlphaFoldDB" id="A0A401IK35"/>
<comment type="caution">
    <text evidence="1">The sequence shown here is derived from an EMBL/GenBank/DDBJ whole genome shotgun (WGS) entry which is preliminary data.</text>
</comment>
<reference evidence="2" key="1">
    <citation type="submission" date="2017-05" db="EMBL/GenBank/DDBJ databases">
        <title>Physiological properties and genetic analysis related to exopolysaccharide production of fresh-water unicellular cyanobacterium Aphanothece sacrum, Suizenji Nori, that has been cultured as a food source in Japan.</title>
        <authorList>
            <person name="Kanesaki Y."/>
            <person name="Yoshikawa S."/>
            <person name="Ohki K."/>
        </authorList>
    </citation>
    <scope>NUCLEOTIDE SEQUENCE [LARGE SCALE GENOMIC DNA]</scope>
    <source>
        <strain evidence="2">FPU1</strain>
    </source>
</reference>
<dbReference type="PANTHER" id="PTHR34235">
    <property type="entry name" value="SLR1203 PROTEIN-RELATED"/>
    <property type="match status" value="1"/>
</dbReference>
<dbReference type="RefSeq" id="WP_124972650.1">
    <property type="nucleotide sequence ID" value="NZ_BDQK01000013.1"/>
</dbReference>
<organism evidence="1 2">
    <name type="scientific">Aphanothece sacrum FPU1</name>
    <dbReference type="NCBI Taxonomy" id="1920663"/>
    <lineage>
        <taxon>Bacteria</taxon>
        <taxon>Bacillati</taxon>
        <taxon>Cyanobacteriota</taxon>
        <taxon>Cyanophyceae</taxon>
        <taxon>Oscillatoriophycideae</taxon>
        <taxon>Chroococcales</taxon>
        <taxon>Aphanothecaceae</taxon>
        <taxon>Aphanothece</taxon>
    </lineage>
</organism>
<keyword evidence="2" id="KW-1185">Reference proteome</keyword>
<name>A0A401IK35_APHSA</name>
<dbReference type="Gene3D" id="1.20.1220.20">
    <property type="entry name" value="Uncharcterised protein PF01724"/>
    <property type="match status" value="1"/>
</dbReference>
<dbReference type="Proteomes" id="UP000287247">
    <property type="component" value="Unassembled WGS sequence"/>
</dbReference>
<proteinExistence type="predicted"/>
<dbReference type="Pfam" id="PF01724">
    <property type="entry name" value="DUF29"/>
    <property type="match status" value="1"/>
</dbReference>
<dbReference type="InterPro" id="IPR002636">
    <property type="entry name" value="DUF29"/>
</dbReference>
<dbReference type="PANTHER" id="PTHR34235:SF3">
    <property type="entry name" value="SLR1203 PROTEIN"/>
    <property type="match status" value="1"/>
</dbReference>
<evidence type="ECO:0000313" key="1">
    <source>
        <dbReference type="EMBL" id="GBF81584.1"/>
    </source>
</evidence>